<feature type="transmembrane region" description="Helical" evidence="13">
    <location>
        <begin position="267"/>
        <end position="288"/>
    </location>
</feature>
<dbReference type="InterPro" id="IPR021993">
    <property type="entry name" value="ATPase-cat-bd"/>
</dbReference>
<dbReference type="PANTHER" id="PTHR43520">
    <property type="entry name" value="ATP7, ISOFORM B"/>
    <property type="match status" value="1"/>
</dbReference>
<feature type="transmembrane region" description="Helical" evidence="13">
    <location>
        <begin position="242"/>
        <end position="261"/>
    </location>
</feature>
<evidence type="ECO:0000256" key="3">
    <source>
        <dbReference type="ARBA" id="ARBA00022448"/>
    </source>
</evidence>
<keyword evidence="4" id="KW-1003">Cell membrane</keyword>
<organism evidence="15 16">
    <name type="scientific">Mucilaginibacter litoreus</name>
    <dbReference type="NCBI Taxonomy" id="1048221"/>
    <lineage>
        <taxon>Bacteria</taxon>
        <taxon>Pseudomonadati</taxon>
        <taxon>Bacteroidota</taxon>
        <taxon>Sphingobacteriia</taxon>
        <taxon>Sphingobacteriales</taxon>
        <taxon>Sphingobacteriaceae</taxon>
        <taxon>Mucilaginibacter</taxon>
    </lineage>
</organism>
<evidence type="ECO:0000256" key="11">
    <source>
        <dbReference type="ARBA" id="ARBA00023065"/>
    </source>
</evidence>
<keyword evidence="9" id="KW-1278">Translocase</keyword>
<evidence type="ECO:0000256" key="13">
    <source>
        <dbReference type="SAM" id="Phobius"/>
    </source>
</evidence>
<keyword evidence="8" id="KW-0460">Magnesium</keyword>
<dbReference type="Pfam" id="PF00122">
    <property type="entry name" value="E1-E2_ATPase"/>
    <property type="match status" value="1"/>
</dbReference>
<feature type="transmembrane region" description="Helical" evidence="13">
    <location>
        <begin position="209"/>
        <end position="230"/>
    </location>
</feature>
<keyword evidence="12 13" id="KW-0472">Membrane</keyword>
<dbReference type="InterPro" id="IPR018303">
    <property type="entry name" value="ATPase_P-typ_P_site"/>
</dbReference>
<dbReference type="SUPFAM" id="SSF55008">
    <property type="entry name" value="HMA, heavy metal-associated domain"/>
    <property type="match status" value="1"/>
</dbReference>
<comment type="similarity">
    <text evidence="2">Belongs to the cation transport ATPase (P-type) (TC 3.A.3) family. Type IB subfamily.</text>
</comment>
<feature type="transmembrane region" description="Helical" evidence="13">
    <location>
        <begin position="424"/>
        <end position="443"/>
    </location>
</feature>
<evidence type="ECO:0000256" key="4">
    <source>
        <dbReference type="ARBA" id="ARBA00022475"/>
    </source>
</evidence>
<dbReference type="RefSeq" id="WP_377118133.1">
    <property type="nucleotide sequence ID" value="NZ_JBHTHZ010000014.1"/>
</dbReference>
<keyword evidence="10 13" id="KW-1133">Transmembrane helix</keyword>
<dbReference type="Gene3D" id="3.40.1110.10">
    <property type="entry name" value="Calcium-transporting ATPase, cytoplasmic domain N"/>
    <property type="match status" value="1"/>
</dbReference>
<dbReference type="InterPro" id="IPR059000">
    <property type="entry name" value="ATPase_P-type_domA"/>
</dbReference>
<evidence type="ECO:0000256" key="12">
    <source>
        <dbReference type="ARBA" id="ARBA00023136"/>
    </source>
</evidence>
<dbReference type="InterPro" id="IPR023299">
    <property type="entry name" value="ATPase_P-typ_cyto_dom_N"/>
</dbReference>
<keyword evidence="5" id="KW-0597">Phosphoprotein</keyword>
<dbReference type="PRINTS" id="PR00943">
    <property type="entry name" value="CUATPASE"/>
</dbReference>
<feature type="transmembrane region" description="Helical" evidence="13">
    <location>
        <begin position="174"/>
        <end position="197"/>
    </location>
</feature>
<dbReference type="Pfam" id="PF12156">
    <property type="entry name" value="ATPase-cat_bd"/>
    <property type="match status" value="1"/>
</dbReference>
<dbReference type="InterPro" id="IPR001757">
    <property type="entry name" value="P_typ_ATPase"/>
</dbReference>
<evidence type="ECO:0000256" key="5">
    <source>
        <dbReference type="ARBA" id="ARBA00022553"/>
    </source>
</evidence>
<evidence type="ECO:0000256" key="8">
    <source>
        <dbReference type="ARBA" id="ARBA00022842"/>
    </source>
</evidence>
<feature type="transmembrane region" description="Helical" evidence="13">
    <location>
        <begin position="738"/>
        <end position="759"/>
    </location>
</feature>
<dbReference type="PROSITE" id="PS00154">
    <property type="entry name" value="ATPASE_E1_E2"/>
    <property type="match status" value="1"/>
</dbReference>
<protein>
    <submittedName>
        <fullName evidence="15">Heavy metal translocating P-type ATPase</fullName>
    </submittedName>
</protein>
<dbReference type="InterPro" id="IPR006121">
    <property type="entry name" value="HMA_dom"/>
</dbReference>
<dbReference type="Pfam" id="PF00403">
    <property type="entry name" value="HMA"/>
    <property type="match status" value="1"/>
</dbReference>
<dbReference type="PANTHER" id="PTHR43520:SF5">
    <property type="entry name" value="CATION-TRANSPORTING P-TYPE ATPASE-RELATED"/>
    <property type="match status" value="1"/>
</dbReference>
<dbReference type="Proteomes" id="UP001597010">
    <property type="component" value="Unassembled WGS sequence"/>
</dbReference>
<dbReference type="InterPro" id="IPR023214">
    <property type="entry name" value="HAD_sf"/>
</dbReference>
<dbReference type="PRINTS" id="PR00119">
    <property type="entry name" value="CATATPASE"/>
</dbReference>
<feature type="domain" description="HMA" evidence="14">
    <location>
        <begin position="90"/>
        <end position="156"/>
    </location>
</feature>
<comment type="subcellular location">
    <subcellularLocation>
        <location evidence="1">Cell membrane</location>
        <topology evidence="1">Multi-pass membrane protein</topology>
    </subcellularLocation>
</comment>
<dbReference type="InterPro" id="IPR036412">
    <property type="entry name" value="HAD-like_sf"/>
</dbReference>
<gene>
    <name evidence="15" type="ORF">ACFQZX_18355</name>
</gene>
<accession>A0ABW3AXE8</accession>
<evidence type="ECO:0000256" key="1">
    <source>
        <dbReference type="ARBA" id="ARBA00004651"/>
    </source>
</evidence>
<evidence type="ECO:0000256" key="2">
    <source>
        <dbReference type="ARBA" id="ARBA00006024"/>
    </source>
</evidence>
<evidence type="ECO:0000313" key="16">
    <source>
        <dbReference type="Proteomes" id="UP001597010"/>
    </source>
</evidence>
<evidence type="ECO:0000256" key="6">
    <source>
        <dbReference type="ARBA" id="ARBA00022692"/>
    </source>
</evidence>
<evidence type="ECO:0000256" key="9">
    <source>
        <dbReference type="ARBA" id="ARBA00022967"/>
    </source>
</evidence>
<dbReference type="PROSITE" id="PS50846">
    <property type="entry name" value="HMA_2"/>
    <property type="match status" value="1"/>
</dbReference>
<keyword evidence="7" id="KW-0479">Metal-binding</keyword>
<dbReference type="InterPro" id="IPR036163">
    <property type="entry name" value="HMA_dom_sf"/>
</dbReference>
<dbReference type="SUPFAM" id="SSF81653">
    <property type="entry name" value="Calcium ATPase, transduction domain A"/>
    <property type="match status" value="1"/>
</dbReference>
<evidence type="ECO:0000259" key="14">
    <source>
        <dbReference type="PROSITE" id="PS50846"/>
    </source>
</evidence>
<evidence type="ECO:0000256" key="10">
    <source>
        <dbReference type="ARBA" id="ARBA00022989"/>
    </source>
</evidence>
<dbReference type="NCBIfam" id="TIGR01494">
    <property type="entry name" value="ATPase_P-type"/>
    <property type="match status" value="1"/>
</dbReference>
<proteinExistence type="inferred from homology"/>
<keyword evidence="3" id="KW-0813">Transport</keyword>
<name>A0ABW3AXE8_9SPHI</name>
<reference evidence="16" key="1">
    <citation type="journal article" date="2019" name="Int. J. Syst. Evol. Microbiol.">
        <title>The Global Catalogue of Microorganisms (GCM) 10K type strain sequencing project: providing services to taxonomists for standard genome sequencing and annotation.</title>
        <authorList>
            <consortium name="The Broad Institute Genomics Platform"/>
            <consortium name="The Broad Institute Genome Sequencing Center for Infectious Disease"/>
            <person name="Wu L."/>
            <person name="Ma J."/>
        </authorList>
    </citation>
    <scope>NUCLEOTIDE SEQUENCE [LARGE SCALE GENOMIC DNA]</scope>
    <source>
        <strain evidence="16">CCUG 61484</strain>
    </source>
</reference>
<dbReference type="Gene3D" id="3.40.50.1000">
    <property type="entry name" value="HAD superfamily/HAD-like"/>
    <property type="match status" value="1"/>
</dbReference>
<dbReference type="InterPro" id="IPR008250">
    <property type="entry name" value="ATPase_P-typ_transduc_dom_A_sf"/>
</dbReference>
<feature type="transmembrane region" description="Helical" evidence="13">
    <location>
        <begin position="765"/>
        <end position="790"/>
    </location>
</feature>
<comment type="caution">
    <text evidence="15">The sequence shown here is derived from an EMBL/GenBank/DDBJ whole genome shotgun (WGS) entry which is preliminary data.</text>
</comment>
<dbReference type="CDD" id="cd00371">
    <property type="entry name" value="HMA"/>
    <property type="match status" value="1"/>
</dbReference>
<dbReference type="SUPFAM" id="SSF56784">
    <property type="entry name" value="HAD-like"/>
    <property type="match status" value="1"/>
</dbReference>
<evidence type="ECO:0000313" key="15">
    <source>
        <dbReference type="EMBL" id="MFD0795590.1"/>
    </source>
</evidence>
<feature type="transmembrane region" description="Helical" evidence="13">
    <location>
        <begin position="449"/>
        <end position="479"/>
    </location>
</feature>
<dbReference type="Pfam" id="PF00702">
    <property type="entry name" value="Hydrolase"/>
    <property type="match status" value="1"/>
</dbReference>
<dbReference type="Gene3D" id="2.70.150.10">
    <property type="entry name" value="Calcium-transporting ATPase, cytoplasmic transduction domain A"/>
    <property type="match status" value="1"/>
</dbReference>
<keyword evidence="11" id="KW-0406">Ion transport</keyword>
<dbReference type="Gene3D" id="3.30.70.100">
    <property type="match status" value="1"/>
</dbReference>
<keyword evidence="6 13" id="KW-0812">Transmembrane</keyword>
<sequence>MTERIITEKTTCYHCGDECLTTRYLLEDKTFCCQGCKSVYRILSENNLCSYYTFNDHPGATLLRTDKRFEYLDDAGIIKELVDYEDDSLTIVTLYIPHIHCSSCIWLLEKLNKFNPGILYSRIDFLKKQVNVKYDPRQISLRQLAELLFDIGYEPLISLQDVIKKQNNQTRDNLVQRIAVAGFCFGNVMLLSFPEYLGLSEFEQSFKHFFGWLNVLFSLPVVFYSGWEYFVSAWNNIRNKILNIDFPLALGIAVLFLRTLLEVAYHTGAGFADTLCGLVFFLLVGKFVQRKTYHHISFERDYRSFFPVAVQVLTGAGEKPVPLADLKVGQRILLRHNEIIPADAILLKGEALIDFSFVTGESVPVSKTLGEIIYAGGRQTSEAIELEVVKPVSQSYLTQLWNNEAFTRNQDNRMQTFNERVSKYFTIVLLLIAFGALLYWASADINRGIAAFTAVLIVACPCALALSTPFTMSAALSIFDRNLFYLKNTAVVEQLARIKSVVFDKTGTITNAADNRVLLNGKLNTVETQLTYSACVNSNHPLSRMICEYLGNVAKLDVSSYQEIPGKGISAIIGNQNVLIGSGSFMFNDYEEAAGATRVHLMIDGQYLGYFTFKQHYRNGLSKVAQLNDEYKLFLISGDNDHERADLLPYFKQQGCMSFNQSPQDKLRLIQHLQSPANKVMMIGDGLNDAGALKQSDLGIAVTDNVNNFSPGCDAILDGKSFGKLPDFLKFSKNTVTIIHISFLISLTYNLIGLSYAVTGKLSPLTAAILMPLSTATIISFTTIATHIAAKRRHLA</sequence>
<dbReference type="EMBL" id="JBHTHZ010000014">
    <property type="protein sequence ID" value="MFD0795590.1"/>
    <property type="molecule type" value="Genomic_DNA"/>
</dbReference>
<keyword evidence="16" id="KW-1185">Reference proteome</keyword>
<evidence type="ECO:0000256" key="7">
    <source>
        <dbReference type="ARBA" id="ARBA00022723"/>
    </source>
</evidence>